<dbReference type="InterPro" id="IPR019775">
    <property type="entry name" value="WD40_repeat_CS"/>
</dbReference>
<keyword evidence="5" id="KW-1133">Transmembrane helix</keyword>
<dbReference type="EMBL" id="KN823042">
    <property type="protein sequence ID" value="KIO25423.1"/>
    <property type="molecule type" value="Genomic_DNA"/>
</dbReference>
<keyword evidence="7" id="KW-1185">Reference proteome</keyword>
<evidence type="ECO:0000313" key="7">
    <source>
        <dbReference type="Proteomes" id="UP000054248"/>
    </source>
</evidence>
<dbReference type="Gene3D" id="2.130.10.10">
    <property type="entry name" value="YVTN repeat-like/Quinoprotein amine dehydrogenase"/>
    <property type="match status" value="2"/>
</dbReference>
<dbReference type="InterPro" id="IPR051350">
    <property type="entry name" value="WD_repeat-ST_regulator"/>
</dbReference>
<dbReference type="STRING" id="1051891.A0A0C3KVF4"/>
<reference evidence="7" key="2">
    <citation type="submission" date="2015-01" db="EMBL/GenBank/DDBJ databases">
        <title>Evolutionary Origins and Diversification of the Mycorrhizal Mutualists.</title>
        <authorList>
            <consortium name="DOE Joint Genome Institute"/>
            <consortium name="Mycorrhizal Genomics Consortium"/>
            <person name="Kohler A."/>
            <person name="Kuo A."/>
            <person name="Nagy L.G."/>
            <person name="Floudas D."/>
            <person name="Copeland A."/>
            <person name="Barry K.W."/>
            <person name="Cichocki N."/>
            <person name="Veneault-Fourrey C."/>
            <person name="LaButti K."/>
            <person name="Lindquist E.A."/>
            <person name="Lipzen A."/>
            <person name="Lundell T."/>
            <person name="Morin E."/>
            <person name="Murat C."/>
            <person name="Riley R."/>
            <person name="Ohm R."/>
            <person name="Sun H."/>
            <person name="Tunlid A."/>
            <person name="Henrissat B."/>
            <person name="Grigoriev I.V."/>
            <person name="Hibbett D.S."/>
            <person name="Martin F."/>
        </authorList>
    </citation>
    <scope>NUCLEOTIDE SEQUENCE [LARGE SCALE GENOMIC DNA]</scope>
    <source>
        <strain evidence="7">MUT 4182</strain>
    </source>
</reference>
<evidence type="ECO:0000256" key="2">
    <source>
        <dbReference type="ARBA" id="ARBA00022737"/>
    </source>
</evidence>
<evidence type="ECO:0000256" key="3">
    <source>
        <dbReference type="PROSITE-ProRule" id="PRU00221"/>
    </source>
</evidence>
<evidence type="ECO:0000313" key="6">
    <source>
        <dbReference type="EMBL" id="KIO25423.1"/>
    </source>
</evidence>
<feature type="region of interest" description="Disordered" evidence="4">
    <location>
        <begin position="451"/>
        <end position="501"/>
    </location>
</feature>
<feature type="compositionally biased region" description="Polar residues" evidence="4">
    <location>
        <begin position="451"/>
        <end position="482"/>
    </location>
</feature>
<gene>
    <name evidence="6" type="ORF">M407DRAFT_25222</name>
</gene>
<dbReference type="Proteomes" id="UP000054248">
    <property type="component" value="Unassembled WGS sequence"/>
</dbReference>
<dbReference type="SMART" id="SM00320">
    <property type="entry name" value="WD40"/>
    <property type="match status" value="3"/>
</dbReference>
<dbReference type="AlphaFoldDB" id="A0A0C3KVF4"/>
<keyword evidence="1 3" id="KW-0853">WD repeat</keyword>
<evidence type="ECO:0000256" key="5">
    <source>
        <dbReference type="SAM" id="Phobius"/>
    </source>
</evidence>
<dbReference type="OrthoDB" id="3242688at2759"/>
<dbReference type="PROSITE" id="PS00678">
    <property type="entry name" value="WD_REPEATS_1"/>
    <property type="match status" value="1"/>
</dbReference>
<keyword evidence="5" id="KW-0812">Transmembrane</keyword>
<feature type="repeat" description="WD" evidence="3">
    <location>
        <begin position="576"/>
        <end position="607"/>
    </location>
</feature>
<accession>A0A0C3KVF4</accession>
<dbReference type="PROSITE" id="PS50082">
    <property type="entry name" value="WD_REPEATS_2"/>
    <property type="match status" value="1"/>
</dbReference>
<dbReference type="InterPro" id="IPR001680">
    <property type="entry name" value="WD40_rpt"/>
</dbReference>
<dbReference type="SUPFAM" id="SSF82171">
    <property type="entry name" value="DPP6 N-terminal domain-like"/>
    <property type="match status" value="1"/>
</dbReference>
<feature type="transmembrane region" description="Helical" evidence="5">
    <location>
        <begin position="266"/>
        <end position="288"/>
    </location>
</feature>
<proteinExistence type="predicted"/>
<sequence>MSSSRDSDGWSFETVATTVIQGQRLKKKLKNIDDQSPEPYLENDHLGDQASQRHLTFEHNVKDLEGELDSFMAAVRPIGSSSGLIRTAKELKNQNLAALKESSSISTKICDRYKCRNSTSRELLQGPSGPVNLARTYKGLSFILQEFSEGLEDIPEFSDKRLTDILKEFCYQLEDHADKISAHQDPVYLESIAYDLYLSEVTSEMSLYFEKMRKGLAVFVKEGITAIRDAQDRAQNRLQNMSTVATFFSAVTATTLQYSINQEQFLGTVVLALWVSSLILSMASAINLQLAMHWRAAMYRSPRSALPVWASFCLDNTPIACLVAAVLSFAAGLVAWTFSSSLGTLVTISASTLTAITVVIVMTIAIWEVREQVRDYTNAGKTRFSDPVPSTLSRKWRIVKHFPRRGIRSLLRVSYGLVSSLATRWRIKPNTDEEELPKPYSLFNGVRTQSIRQGSQHDPFSGTGTTLQPMDSLGASDSQNTLPEGLFSLPPTPESPTNQELDSPLTITVQEPLSNVPASPLLQTFQDRALELRSDQSLRTVIRWSITTPSSFRLLELKHMRPTCTLNAPAGIKGNLHFSPDGNRLAMSTRDRKVAVWDLKARDPTPVPTTIFAFTGRFAWSRDGSHLVSCVDNGREFRVSNLTNLSSVRLGPARVASHPLGPIAWLQKFDGFAAVADQSIHIYNSEGTLIHQFFNLSRSLLDVRDIAVVPTSEASEDQFGTLILVGRVKSSDADERESPRKRPKDAKFENRVVVYNMHTKMGGIIQPPIEASVLADIQHVTVSQDGQFALLSYSDGTSPELWSLQDPNKNARLEVLQLYVPTTSPSRGFDQQSVISAGVEGKACFGGESDEWVIASNGVNQIYVWETASGGLQETLNPAYYPSGPQGDIATVACAAVKEGRPMLIASTSSKGNILIWESSEGQNEPDVTGRASALFQK</sequence>
<reference evidence="6 7" key="1">
    <citation type="submission" date="2014-04" db="EMBL/GenBank/DDBJ databases">
        <authorList>
            <consortium name="DOE Joint Genome Institute"/>
            <person name="Kuo A."/>
            <person name="Girlanda M."/>
            <person name="Perotto S."/>
            <person name="Kohler A."/>
            <person name="Nagy L.G."/>
            <person name="Floudas D."/>
            <person name="Copeland A."/>
            <person name="Barry K.W."/>
            <person name="Cichocki N."/>
            <person name="Veneault-Fourrey C."/>
            <person name="LaButti K."/>
            <person name="Lindquist E.A."/>
            <person name="Lipzen A."/>
            <person name="Lundell T."/>
            <person name="Morin E."/>
            <person name="Murat C."/>
            <person name="Sun H."/>
            <person name="Tunlid A."/>
            <person name="Henrissat B."/>
            <person name="Grigoriev I.V."/>
            <person name="Hibbett D.S."/>
            <person name="Martin F."/>
            <person name="Nordberg H.P."/>
            <person name="Cantor M.N."/>
            <person name="Hua S.X."/>
        </authorList>
    </citation>
    <scope>NUCLEOTIDE SEQUENCE [LARGE SCALE GENOMIC DNA]</scope>
    <source>
        <strain evidence="6 7">MUT 4182</strain>
    </source>
</reference>
<protein>
    <submittedName>
        <fullName evidence="6">Uncharacterized protein</fullName>
    </submittedName>
</protein>
<evidence type="ECO:0000256" key="1">
    <source>
        <dbReference type="ARBA" id="ARBA00022574"/>
    </source>
</evidence>
<feature type="transmembrane region" description="Helical" evidence="5">
    <location>
        <begin position="309"/>
        <end position="336"/>
    </location>
</feature>
<feature type="transmembrane region" description="Helical" evidence="5">
    <location>
        <begin position="342"/>
        <end position="367"/>
    </location>
</feature>
<dbReference type="PANTHER" id="PTHR22838">
    <property type="entry name" value="WD REPEAT PROTEIN 26-RELATED"/>
    <property type="match status" value="1"/>
</dbReference>
<keyword evidence="2" id="KW-0677">Repeat</keyword>
<dbReference type="InterPro" id="IPR015943">
    <property type="entry name" value="WD40/YVTN_repeat-like_dom_sf"/>
</dbReference>
<dbReference type="HOGENOM" id="CLU_339540_0_0_1"/>
<keyword evidence="5" id="KW-0472">Membrane</keyword>
<name>A0A0C3KVF4_9AGAM</name>
<dbReference type="Pfam" id="PF00400">
    <property type="entry name" value="WD40"/>
    <property type="match status" value="1"/>
</dbReference>
<dbReference type="PANTHER" id="PTHR22838:SF0">
    <property type="entry name" value="WD REPEAT-CONTAINING PROTEIN 26"/>
    <property type="match status" value="1"/>
</dbReference>
<organism evidence="6 7">
    <name type="scientific">Tulasnella calospora MUT 4182</name>
    <dbReference type="NCBI Taxonomy" id="1051891"/>
    <lineage>
        <taxon>Eukaryota</taxon>
        <taxon>Fungi</taxon>
        <taxon>Dikarya</taxon>
        <taxon>Basidiomycota</taxon>
        <taxon>Agaricomycotina</taxon>
        <taxon>Agaricomycetes</taxon>
        <taxon>Cantharellales</taxon>
        <taxon>Tulasnellaceae</taxon>
        <taxon>Tulasnella</taxon>
    </lineage>
</organism>
<evidence type="ECO:0000256" key="4">
    <source>
        <dbReference type="SAM" id="MobiDB-lite"/>
    </source>
</evidence>